<dbReference type="RefSeq" id="WP_145450176.1">
    <property type="nucleotide sequence ID" value="NZ_CP037421.1"/>
</dbReference>
<sequence length="673" mass="72943" precursor="true">MSLLRTGALVLCFCFTCIASAPSIAAVTVNQRVIDDLKAGKTETAHASWWGFDPEDATAALQAAINSGAKKVIVEKRTSPWIVKPIQLASDQEIVFQPGVVILAKKGEFQSRTASLLNASLKQNIRLTGPGAVLQMRKADYDAAPYEKAEWRNGLSLRSCSNVVITGLTIKETGGDGIYLGVAKRGVTNRKITIRNVIFEQNYRQGVSVISAEDLLIEDSVFKETSGTPPMAGIDFEPNHPSECLSNCVLRNCVAENNQGGGYLLYLPNLNRDSKPISIRFENCTSTGKRRALSLTTRNKSPGSVTGSIEFVNCTFESTEQTPVTIQDKPADVCPVLFKECTISGPETKDAAIPAIQLAARAGAAGKIGGVTFEQCVVKSPVKRPVMSFHDASYLAAVSSVKGTLQVKQGTQTEDVTLNPALIAKWMPSSPAGDITPYKTDFNRLQPLDTSASFEPGQRRKVRQRNQSQYLLYAKQGDEVAVQFTFHKLARYTGDKMPVTVVAPSGRTIPVADVPFQQSATCKFTAPETGIYQFRCDPGANFVTVDASSHRLCLASDGAPIRLMASTGDYYFYVPAGVEKWAVGVFGEGAGERVSAKLYDPTGKQVWSEQNVTKPTLFTRTRPQNSPGELWRLVLARPTQGGFEDHYVQLVGIPAVLALTPGEMLVPGEKTQK</sequence>
<evidence type="ECO:0000313" key="3">
    <source>
        <dbReference type="EMBL" id="QDT27627.1"/>
    </source>
</evidence>
<proteinExistence type="predicted"/>
<dbReference type="InterPro" id="IPR011050">
    <property type="entry name" value="Pectin_lyase_fold/virulence"/>
</dbReference>
<keyword evidence="1" id="KW-0732">Signal</keyword>
<feature type="signal peptide" evidence="1">
    <location>
        <begin position="1"/>
        <end position="25"/>
    </location>
</feature>
<evidence type="ECO:0000313" key="4">
    <source>
        <dbReference type="Proteomes" id="UP000315647"/>
    </source>
</evidence>
<organism evidence="3 4">
    <name type="scientific">Gimesia panareensis</name>
    <dbReference type="NCBI Taxonomy" id="2527978"/>
    <lineage>
        <taxon>Bacteria</taxon>
        <taxon>Pseudomonadati</taxon>
        <taxon>Planctomycetota</taxon>
        <taxon>Planctomycetia</taxon>
        <taxon>Planctomycetales</taxon>
        <taxon>Planctomycetaceae</taxon>
        <taxon>Gimesia</taxon>
    </lineage>
</organism>
<accession>A0A517Q7L2</accession>
<dbReference type="SUPFAM" id="SSF51126">
    <property type="entry name" value="Pectin lyase-like"/>
    <property type="match status" value="1"/>
</dbReference>
<dbReference type="Pfam" id="PF13229">
    <property type="entry name" value="Beta_helix"/>
    <property type="match status" value="1"/>
</dbReference>
<dbReference type="InterPro" id="IPR012334">
    <property type="entry name" value="Pectin_lyas_fold"/>
</dbReference>
<keyword evidence="4" id="KW-1185">Reference proteome</keyword>
<evidence type="ECO:0000259" key="2">
    <source>
        <dbReference type="Pfam" id="PF13229"/>
    </source>
</evidence>
<dbReference type="InterPro" id="IPR006626">
    <property type="entry name" value="PbH1"/>
</dbReference>
<dbReference type="AlphaFoldDB" id="A0A517Q7L2"/>
<dbReference type="Gene3D" id="2.160.20.10">
    <property type="entry name" value="Single-stranded right-handed beta-helix, Pectin lyase-like"/>
    <property type="match status" value="1"/>
</dbReference>
<dbReference type="EMBL" id="CP037421">
    <property type="protein sequence ID" value="QDT27627.1"/>
    <property type="molecule type" value="Genomic_DNA"/>
</dbReference>
<dbReference type="Proteomes" id="UP000315647">
    <property type="component" value="Chromosome"/>
</dbReference>
<evidence type="ECO:0000256" key="1">
    <source>
        <dbReference type="SAM" id="SignalP"/>
    </source>
</evidence>
<dbReference type="SMART" id="SM00710">
    <property type="entry name" value="PbH1"/>
    <property type="match status" value="6"/>
</dbReference>
<gene>
    <name evidence="3" type="ORF">Enr10x_29450</name>
</gene>
<reference evidence="3 4" key="1">
    <citation type="submission" date="2019-03" db="EMBL/GenBank/DDBJ databases">
        <title>Deep-cultivation of Planctomycetes and their phenomic and genomic characterization uncovers novel biology.</title>
        <authorList>
            <person name="Wiegand S."/>
            <person name="Jogler M."/>
            <person name="Boedeker C."/>
            <person name="Pinto D."/>
            <person name="Vollmers J."/>
            <person name="Rivas-Marin E."/>
            <person name="Kohn T."/>
            <person name="Peeters S.H."/>
            <person name="Heuer A."/>
            <person name="Rast P."/>
            <person name="Oberbeckmann S."/>
            <person name="Bunk B."/>
            <person name="Jeske O."/>
            <person name="Meyerdierks A."/>
            <person name="Storesund J.E."/>
            <person name="Kallscheuer N."/>
            <person name="Luecker S."/>
            <person name="Lage O.M."/>
            <person name="Pohl T."/>
            <person name="Merkel B.J."/>
            <person name="Hornburger P."/>
            <person name="Mueller R.-W."/>
            <person name="Bruemmer F."/>
            <person name="Labrenz M."/>
            <person name="Spormann A.M."/>
            <person name="Op den Camp H."/>
            <person name="Overmann J."/>
            <person name="Amann R."/>
            <person name="Jetten M.S.M."/>
            <person name="Mascher T."/>
            <person name="Medema M.H."/>
            <person name="Devos D.P."/>
            <person name="Kaster A.-K."/>
            <person name="Ovreas L."/>
            <person name="Rohde M."/>
            <person name="Galperin M.Y."/>
            <person name="Jogler C."/>
        </authorList>
    </citation>
    <scope>NUCLEOTIDE SEQUENCE [LARGE SCALE GENOMIC DNA]</scope>
    <source>
        <strain evidence="3 4">Enr10</strain>
    </source>
</reference>
<dbReference type="InterPro" id="IPR039448">
    <property type="entry name" value="Beta_helix"/>
</dbReference>
<feature type="domain" description="Right handed beta helix" evidence="2">
    <location>
        <begin position="152"/>
        <end position="289"/>
    </location>
</feature>
<protein>
    <recommendedName>
        <fullName evidence="2">Right handed beta helix domain-containing protein</fullName>
    </recommendedName>
</protein>
<name>A0A517Q7L2_9PLAN</name>
<feature type="chain" id="PRO_5021927673" description="Right handed beta helix domain-containing protein" evidence="1">
    <location>
        <begin position="26"/>
        <end position="673"/>
    </location>
</feature>